<evidence type="ECO:0000259" key="1">
    <source>
        <dbReference type="Pfam" id="PF01106"/>
    </source>
</evidence>
<dbReference type="SUPFAM" id="SSF117916">
    <property type="entry name" value="Fe-S cluster assembly (FSCA) domain-like"/>
    <property type="match status" value="1"/>
</dbReference>
<dbReference type="GO" id="GO:0051536">
    <property type="term" value="F:iron-sulfur cluster binding"/>
    <property type="evidence" value="ECO:0007669"/>
    <property type="project" value="InterPro"/>
</dbReference>
<dbReference type="EMBL" id="CAADFC020000008">
    <property type="protein sequence ID" value="VIO68649.1"/>
    <property type="molecule type" value="Genomic_DNA"/>
</dbReference>
<evidence type="ECO:0000313" key="3">
    <source>
        <dbReference type="Proteomes" id="UP000328092"/>
    </source>
</evidence>
<dbReference type="RefSeq" id="WP_139859014.1">
    <property type="nucleotide sequence ID" value="NZ_CAADFC020000008.1"/>
</dbReference>
<proteinExistence type="predicted"/>
<accession>A0A508T0S2</accession>
<dbReference type="OrthoDB" id="9808097at2"/>
<comment type="caution">
    <text evidence="2">The sequence shown here is derived from an EMBL/GenBank/DDBJ whole genome shotgun (WGS) entry which is preliminary data.</text>
</comment>
<organism evidence="2 3">
    <name type="scientific">Bradyrhizobium ivorense</name>
    <dbReference type="NCBI Taxonomy" id="2511166"/>
    <lineage>
        <taxon>Bacteria</taxon>
        <taxon>Pseudomonadati</taxon>
        <taxon>Pseudomonadota</taxon>
        <taxon>Alphaproteobacteria</taxon>
        <taxon>Hyphomicrobiales</taxon>
        <taxon>Nitrobacteraceae</taxon>
        <taxon>Bradyrhizobium</taxon>
    </lineage>
</organism>
<dbReference type="Gene3D" id="3.30.300.130">
    <property type="entry name" value="Fe-S cluster assembly (FSCA)"/>
    <property type="match status" value="1"/>
</dbReference>
<keyword evidence="3" id="KW-1185">Reference proteome</keyword>
<name>A0A508T0S2_9BRAD</name>
<dbReference type="Proteomes" id="UP000328092">
    <property type="component" value="Unassembled WGS sequence"/>
</dbReference>
<dbReference type="InterPro" id="IPR034904">
    <property type="entry name" value="FSCA_dom_sf"/>
</dbReference>
<dbReference type="GO" id="GO:0016226">
    <property type="term" value="P:iron-sulfur cluster assembly"/>
    <property type="evidence" value="ECO:0007669"/>
    <property type="project" value="InterPro"/>
</dbReference>
<dbReference type="AlphaFoldDB" id="A0A508T0S2"/>
<dbReference type="Pfam" id="PF01106">
    <property type="entry name" value="NifU"/>
    <property type="match status" value="1"/>
</dbReference>
<reference evidence="2" key="1">
    <citation type="submission" date="2019-02" db="EMBL/GenBank/DDBJ databases">
        <authorList>
            <person name="Pothier F.J."/>
        </authorList>
    </citation>
    <scope>NUCLEOTIDE SEQUENCE</scope>
    <source>
        <strain evidence="2">CI-1B</strain>
    </source>
</reference>
<evidence type="ECO:0000313" key="2">
    <source>
        <dbReference type="EMBL" id="VIO68649.1"/>
    </source>
</evidence>
<feature type="domain" description="NIF system FeS cluster assembly NifU C-terminal" evidence="1">
    <location>
        <begin position="24"/>
        <end position="81"/>
    </location>
</feature>
<sequence>MLAESEQLKQLQAAANGREPRLRAVLEEIRPILQRGGSSRLITIAGSRIMVSLGACAFCKLSSGVLEGIQAWLVERLGEFARFIRLAAAAKA</sequence>
<dbReference type="InterPro" id="IPR001075">
    <property type="entry name" value="NIF_FeS_clus_asmbl_NifU_C"/>
</dbReference>
<gene>
    <name evidence="2" type="ORF">CI1B_22720</name>
</gene>
<dbReference type="GO" id="GO:0005506">
    <property type="term" value="F:iron ion binding"/>
    <property type="evidence" value="ECO:0007669"/>
    <property type="project" value="InterPro"/>
</dbReference>
<protein>
    <recommendedName>
        <fullName evidence="1">NIF system FeS cluster assembly NifU C-terminal domain-containing protein</fullName>
    </recommendedName>
</protein>